<reference evidence="4" key="1">
    <citation type="journal article" date="2023" name="Mol. Phylogenet. Evol.">
        <title>Genome-scale phylogeny and comparative genomics of the fungal order Sordariales.</title>
        <authorList>
            <person name="Hensen N."/>
            <person name="Bonometti L."/>
            <person name="Westerberg I."/>
            <person name="Brannstrom I.O."/>
            <person name="Guillou S."/>
            <person name="Cros-Aarteil S."/>
            <person name="Calhoun S."/>
            <person name="Haridas S."/>
            <person name="Kuo A."/>
            <person name="Mondo S."/>
            <person name="Pangilinan J."/>
            <person name="Riley R."/>
            <person name="LaButti K."/>
            <person name="Andreopoulos B."/>
            <person name="Lipzen A."/>
            <person name="Chen C."/>
            <person name="Yan M."/>
            <person name="Daum C."/>
            <person name="Ng V."/>
            <person name="Clum A."/>
            <person name="Steindorff A."/>
            <person name="Ohm R.A."/>
            <person name="Martin F."/>
            <person name="Silar P."/>
            <person name="Natvig D.O."/>
            <person name="Lalanne C."/>
            <person name="Gautier V."/>
            <person name="Ament-Velasquez S.L."/>
            <person name="Kruys A."/>
            <person name="Hutchinson M.I."/>
            <person name="Powell A.J."/>
            <person name="Barry K."/>
            <person name="Miller A.N."/>
            <person name="Grigoriev I.V."/>
            <person name="Debuchy R."/>
            <person name="Gladieux P."/>
            <person name="Hiltunen Thoren M."/>
            <person name="Johannesson H."/>
        </authorList>
    </citation>
    <scope>NUCLEOTIDE SEQUENCE</scope>
    <source>
        <strain evidence="4">CBS 757.83</strain>
    </source>
</reference>
<evidence type="ECO:0000256" key="2">
    <source>
        <dbReference type="SAM" id="MobiDB-lite"/>
    </source>
</evidence>
<evidence type="ECO:0000313" key="4">
    <source>
        <dbReference type="EMBL" id="KAK4100068.1"/>
    </source>
</evidence>
<organism evidence="4 5">
    <name type="scientific">Parathielavia hyrcaniae</name>
    <dbReference type="NCBI Taxonomy" id="113614"/>
    <lineage>
        <taxon>Eukaryota</taxon>
        <taxon>Fungi</taxon>
        <taxon>Dikarya</taxon>
        <taxon>Ascomycota</taxon>
        <taxon>Pezizomycotina</taxon>
        <taxon>Sordariomycetes</taxon>
        <taxon>Sordariomycetidae</taxon>
        <taxon>Sordariales</taxon>
        <taxon>Chaetomiaceae</taxon>
        <taxon>Parathielavia</taxon>
    </lineage>
</organism>
<dbReference type="Proteomes" id="UP001305647">
    <property type="component" value="Unassembled WGS sequence"/>
</dbReference>
<evidence type="ECO:0000256" key="1">
    <source>
        <dbReference type="PROSITE-ProRule" id="PRU00042"/>
    </source>
</evidence>
<feature type="region of interest" description="Disordered" evidence="2">
    <location>
        <begin position="102"/>
        <end position="124"/>
    </location>
</feature>
<dbReference type="AlphaFoldDB" id="A0AAN6PYB6"/>
<feature type="domain" description="C2H2-type" evidence="3">
    <location>
        <begin position="273"/>
        <end position="301"/>
    </location>
</feature>
<keyword evidence="1" id="KW-0862">Zinc</keyword>
<protein>
    <recommendedName>
        <fullName evidence="3">C2H2-type domain-containing protein</fullName>
    </recommendedName>
</protein>
<feature type="compositionally biased region" description="Low complexity" evidence="2">
    <location>
        <begin position="111"/>
        <end position="123"/>
    </location>
</feature>
<proteinExistence type="predicted"/>
<dbReference type="GO" id="GO:0008270">
    <property type="term" value="F:zinc ion binding"/>
    <property type="evidence" value="ECO:0007669"/>
    <property type="project" value="UniProtKB-KW"/>
</dbReference>
<accession>A0AAN6PYB6</accession>
<dbReference type="SMART" id="SM00355">
    <property type="entry name" value="ZnF_C2H2"/>
    <property type="match status" value="2"/>
</dbReference>
<evidence type="ECO:0000259" key="3">
    <source>
        <dbReference type="PROSITE" id="PS50157"/>
    </source>
</evidence>
<evidence type="ECO:0000313" key="5">
    <source>
        <dbReference type="Proteomes" id="UP001305647"/>
    </source>
</evidence>
<comment type="caution">
    <text evidence="4">The sequence shown here is derived from an EMBL/GenBank/DDBJ whole genome shotgun (WGS) entry which is preliminary data.</text>
</comment>
<dbReference type="PROSITE" id="PS50157">
    <property type="entry name" value="ZINC_FINGER_C2H2_2"/>
    <property type="match status" value="1"/>
</dbReference>
<dbReference type="EMBL" id="MU863644">
    <property type="protein sequence ID" value="KAK4100068.1"/>
    <property type="molecule type" value="Genomic_DNA"/>
</dbReference>
<gene>
    <name evidence="4" type="ORF">N658DRAFT_567759</name>
</gene>
<keyword evidence="5" id="KW-1185">Reference proteome</keyword>
<dbReference type="InterPro" id="IPR013087">
    <property type="entry name" value="Znf_C2H2_type"/>
</dbReference>
<reference evidence="4" key="2">
    <citation type="submission" date="2023-05" db="EMBL/GenBank/DDBJ databases">
        <authorList>
            <consortium name="Lawrence Berkeley National Laboratory"/>
            <person name="Steindorff A."/>
            <person name="Hensen N."/>
            <person name="Bonometti L."/>
            <person name="Westerberg I."/>
            <person name="Brannstrom I.O."/>
            <person name="Guillou S."/>
            <person name="Cros-Aarteil S."/>
            <person name="Calhoun S."/>
            <person name="Haridas S."/>
            <person name="Kuo A."/>
            <person name="Mondo S."/>
            <person name="Pangilinan J."/>
            <person name="Riley R."/>
            <person name="Labutti K."/>
            <person name="Andreopoulos B."/>
            <person name="Lipzen A."/>
            <person name="Chen C."/>
            <person name="Yanf M."/>
            <person name="Daum C."/>
            <person name="Ng V."/>
            <person name="Clum A."/>
            <person name="Ohm R."/>
            <person name="Martin F."/>
            <person name="Silar P."/>
            <person name="Natvig D."/>
            <person name="Lalanne C."/>
            <person name="Gautier V."/>
            <person name="Ament-Velasquez S.L."/>
            <person name="Kruys A."/>
            <person name="Hutchinson M.I."/>
            <person name="Powell A.J."/>
            <person name="Barry K."/>
            <person name="Miller A.N."/>
            <person name="Grigoriev I.V."/>
            <person name="Debuchy R."/>
            <person name="Gladieux P."/>
            <person name="Thoren M.H."/>
            <person name="Johannesson H."/>
        </authorList>
    </citation>
    <scope>NUCLEOTIDE SEQUENCE</scope>
    <source>
        <strain evidence="4">CBS 757.83</strain>
    </source>
</reference>
<keyword evidence="1" id="KW-0479">Metal-binding</keyword>
<dbReference type="Gene3D" id="3.30.160.60">
    <property type="entry name" value="Classic Zinc Finger"/>
    <property type="match status" value="1"/>
</dbReference>
<keyword evidence="1" id="KW-0863">Zinc-finger</keyword>
<name>A0AAN6PYB6_9PEZI</name>
<sequence>MATHHDYSYPATYGSFPGKNGAWDASLSMERSDSQSTNNTVGSSCTASTSFSALSAPTEYSSGSAMFIDDDFLQYQASSYPDPTSLDDLTNASHMLFETGSQYQESDHHLPQASQLSSPSQPLNTQASIEQAAWGATLAANSIIINQSSVGGYGPSVITYEAVEEALQRHLDQGIEEPVRPAVQDVLYQELSPRFHTMDRFHAEMARILEEAAYQLQIRLQGPKVVDICYYAIVAVLARLIQDPECAADAVTSDSVVGTDGPTARAPAEKERFRCHKCSKTASRQADLERHFRIVHLGDDQKVKYLCDYRRCPRHLLPFFRQDHFRDHLRIFHKEDLLRRGHNKADPEWWASRAKQALGGGWWRCSRCLVRVSLSKQGFICPGCGNTCEKERQQYRTTTSG</sequence>